<comment type="caution">
    <text evidence="4">The sequence shown here is derived from an EMBL/GenBank/DDBJ whole genome shotgun (WGS) entry which is preliminary data.</text>
</comment>
<evidence type="ECO:0000256" key="1">
    <source>
        <dbReference type="ARBA" id="ARBA00022729"/>
    </source>
</evidence>
<dbReference type="Pfam" id="PF05935">
    <property type="entry name" value="Arylsulfotrans"/>
    <property type="match status" value="1"/>
</dbReference>
<organism evidence="4 5">
    <name type="scientific">Winogradskyella arenosi</name>
    <dbReference type="NCBI Taxonomy" id="533325"/>
    <lineage>
        <taxon>Bacteria</taxon>
        <taxon>Pseudomonadati</taxon>
        <taxon>Bacteroidota</taxon>
        <taxon>Flavobacteriia</taxon>
        <taxon>Flavobacteriales</taxon>
        <taxon>Flavobacteriaceae</taxon>
        <taxon>Winogradskyella</taxon>
    </lineage>
</organism>
<evidence type="ECO:0000313" key="4">
    <source>
        <dbReference type="EMBL" id="RCW89962.1"/>
    </source>
</evidence>
<feature type="signal peptide" evidence="2">
    <location>
        <begin position="1"/>
        <end position="18"/>
    </location>
</feature>
<protein>
    <submittedName>
        <fullName evidence="4">Putative secreted protein (Por secretion system target)</fullName>
    </submittedName>
</protein>
<dbReference type="PANTHER" id="PTHR35340:SF5">
    <property type="entry name" value="ASST-DOMAIN-CONTAINING PROTEIN"/>
    <property type="match status" value="1"/>
</dbReference>
<dbReference type="GO" id="GO:0004062">
    <property type="term" value="F:aryl sulfotransferase activity"/>
    <property type="evidence" value="ECO:0007669"/>
    <property type="project" value="InterPro"/>
</dbReference>
<feature type="domain" description="Secretion system C-terminal sorting" evidence="3">
    <location>
        <begin position="477"/>
        <end position="542"/>
    </location>
</feature>
<sequence length="544" mass="60643">MIRTLICFLVLSSNLLVAQNTIGNTLYEQGVYDGYTLFSAFTETYLINNCGEVINQWSSDYLPGNAVHLLEDGSLLRAGQTDTDDITFGGQGGVIEIRDWDGQLTWQYFYDTPNMRQHHDVFPMPNGNVLILAVTKLSRNEALNLGRDPELISQDALYNEQLIEVKPIGTNNAEIIWEWNIKDHVIQDFDPTKSNYGTISANPEKLNINFLNGATPDPNWLHFNSIYYDATLDQIIISSRNLSEVYIIDHSTSILEAASNTGGIYGKGGDFLYRWGNPQAYNQGTESDRLLYGQHSPYFIKDDNDNTNKILLFNNGRDRSPLYSEIYTVVPPTSSPGVYTYQSGTSYGPSVPEHIYGSSTGPSYFFSSILSSAQRLPNGNILICEGINGRFFEIDSNENIVWEYINPINTNNGDNKTQGTAPASFSNVSFRAIKYSTTYAAFDNNSITTGAPIESNPNTTACENLSTSDYELETTAIYPNPTTGVINIQSDISISKIEIYSLTGKKIGESRTTESIDLTYQENGVYFLKLYTANQVINKKIIKS</sequence>
<dbReference type="NCBIfam" id="TIGR04183">
    <property type="entry name" value="Por_Secre_tail"/>
    <property type="match status" value="1"/>
</dbReference>
<dbReference type="OrthoDB" id="264813at2"/>
<dbReference type="Proteomes" id="UP000253436">
    <property type="component" value="Unassembled WGS sequence"/>
</dbReference>
<feature type="chain" id="PRO_5016828169" evidence="2">
    <location>
        <begin position="19"/>
        <end position="544"/>
    </location>
</feature>
<dbReference type="InterPro" id="IPR011047">
    <property type="entry name" value="Quinoprotein_ADH-like_sf"/>
</dbReference>
<dbReference type="SUPFAM" id="SSF50998">
    <property type="entry name" value="Quinoprotein alcohol dehydrogenase-like"/>
    <property type="match status" value="1"/>
</dbReference>
<dbReference type="InterPro" id="IPR026444">
    <property type="entry name" value="Secre_tail"/>
</dbReference>
<gene>
    <name evidence="4" type="ORF">DFQ08_10669</name>
</gene>
<evidence type="ECO:0000256" key="2">
    <source>
        <dbReference type="SAM" id="SignalP"/>
    </source>
</evidence>
<dbReference type="InterPro" id="IPR053143">
    <property type="entry name" value="Arylsulfate_ST"/>
</dbReference>
<dbReference type="EMBL" id="QPJO01000006">
    <property type="protein sequence ID" value="RCW89962.1"/>
    <property type="molecule type" value="Genomic_DNA"/>
</dbReference>
<name>A0A368ZEG3_9FLAO</name>
<dbReference type="InterPro" id="IPR010262">
    <property type="entry name" value="Arylsulfotransferase_bact"/>
</dbReference>
<proteinExistence type="predicted"/>
<evidence type="ECO:0000313" key="5">
    <source>
        <dbReference type="Proteomes" id="UP000253436"/>
    </source>
</evidence>
<dbReference type="RefSeq" id="WP_114310871.1">
    <property type="nucleotide sequence ID" value="NZ_QPJO01000006.1"/>
</dbReference>
<reference evidence="4 5" key="1">
    <citation type="submission" date="2018-07" db="EMBL/GenBank/DDBJ databases">
        <title>Genomic Encyclopedia of Type Strains, Phase III (KMG-III): the genomes of soil and plant-associated and newly described type strains.</title>
        <authorList>
            <person name="Whitman W."/>
        </authorList>
    </citation>
    <scope>NUCLEOTIDE SEQUENCE [LARGE SCALE GENOMIC DNA]</scope>
    <source>
        <strain evidence="4 5">CECT 7958</strain>
    </source>
</reference>
<keyword evidence="5" id="KW-1185">Reference proteome</keyword>
<keyword evidence="1 2" id="KW-0732">Signal</keyword>
<dbReference type="Pfam" id="PF18962">
    <property type="entry name" value="Por_Secre_tail"/>
    <property type="match status" value="1"/>
</dbReference>
<dbReference type="AlphaFoldDB" id="A0A368ZEG3"/>
<dbReference type="PANTHER" id="PTHR35340">
    <property type="entry name" value="PQQ ENZYME REPEAT PROTEIN-RELATED"/>
    <property type="match status" value="1"/>
</dbReference>
<accession>A0A368ZEG3</accession>
<evidence type="ECO:0000259" key="3">
    <source>
        <dbReference type="Pfam" id="PF18962"/>
    </source>
</evidence>